<evidence type="ECO:0000259" key="1">
    <source>
        <dbReference type="Pfam" id="PF00651"/>
    </source>
</evidence>
<reference evidence="2" key="1">
    <citation type="journal article" date="2023" name="Mol. Phylogenet. Evol.">
        <title>Genome-scale phylogeny and comparative genomics of the fungal order Sordariales.</title>
        <authorList>
            <person name="Hensen N."/>
            <person name="Bonometti L."/>
            <person name="Westerberg I."/>
            <person name="Brannstrom I.O."/>
            <person name="Guillou S."/>
            <person name="Cros-Aarteil S."/>
            <person name="Calhoun S."/>
            <person name="Haridas S."/>
            <person name="Kuo A."/>
            <person name="Mondo S."/>
            <person name="Pangilinan J."/>
            <person name="Riley R."/>
            <person name="LaButti K."/>
            <person name="Andreopoulos B."/>
            <person name="Lipzen A."/>
            <person name="Chen C."/>
            <person name="Yan M."/>
            <person name="Daum C."/>
            <person name="Ng V."/>
            <person name="Clum A."/>
            <person name="Steindorff A."/>
            <person name="Ohm R.A."/>
            <person name="Martin F."/>
            <person name="Silar P."/>
            <person name="Natvig D.O."/>
            <person name="Lalanne C."/>
            <person name="Gautier V."/>
            <person name="Ament-Velasquez S.L."/>
            <person name="Kruys A."/>
            <person name="Hutchinson M.I."/>
            <person name="Powell A.J."/>
            <person name="Barry K."/>
            <person name="Miller A.N."/>
            <person name="Grigoriev I.V."/>
            <person name="Debuchy R."/>
            <person name="Gladieux P."/>
            <person name="Hiltunen Thoren M."/>
            <person name="Johannesson H."/>
        </authorList>
    </citation>
    <scope>NUCLEOTIDE SEQUENCE</scope>
    <source>
        <strain evidence="2">PSN243</strain>
    </source>
</reference>
<sequence>LRMASSPPFRFAVGPNKREFTMPSALVAVLSPAFDRVVHSDGFTESQGSHVEMDNVDEGTFVRFIEYAYTGTYANTGTAPTPTSEAPASPETSRQMYPTEHEARGGIVASDAHPSRVHYGDESAAHARPRLRVCRLLRHQGAQGQVLSGAPSRASNLLLHARVFVFADYWGIMGLRALSLHALAQELSGQTLRAKLNWRMQVVELIKYCYDDARPDDLMKLVLLYAASRLHWLWTSPKFIELFADNREFSVTLTSAIVDLEKTLLSGSTA</sequence>
<dbReference type="Pfam" id="PF00651">
    <property type="entry name" value="BTB"/>
    <property type="match status" value="1"/>
</dbReference>
<dbReference type="EMBL" id="MU865965">
    <property type="protein sequence ID" value="KAK4445486.1"/>
    <property type="molecule type" value="Genomic_DNA"/>
</dbReference>
<dbReference type="Proteomes" id="UP001321760">
    <property type="component" value="Unassembled WGS sequence"/>
</dbReference>
<dbReference type="SUPFAM" id="SSF54695">
    <property type="entry name" value="POZ domain"/>
    <property type="match status" value="1"/>
</dbReference>
<organism evidence="2 3">
    <name type="scientific">Podospora aff. communis PSN243</name>
    <dbReference type="NCBI Taxonomy" id="3040156"/>
    <lineage>
        <taxon>Eukaryota</taxon>
        <taxon>Fungi</taxon>
        <taxon>Dikarya</taxon>
        <taxon>Ascomycota</taxon>
        <taxon>Pezizomycotina</taxon>
        <taxon>Sordariomycetes</taxon>
        <taxon>Sordariomycetidae</taxon>
        <taxon>Sordariales</taxon>
        <taxon>Podosporaceae</taxon>
        <taxon>Podospora</taxon>
    </lineage>
</organism>
<evidence type="ECO:0000313" key="2">
    <source>
        <dbReference type="EMBL" id="KAK4445486.1"/>
    </source>
</evidence>
<accession>A0AAV9GCU3</accession>
<keyword evidence="3" id="KW-1185">Reference proteome</keyword>
<feature type="domain" description="BTB" evidence="1">
    <location>
        <begin position="17"/>
        <end position="75"/>
    </location>
</feature>
<dbReference type="Gene3D" id="3.30.710.10">
    <property type="entry name" value="Potassium Channel Kv1.1, Chain A"/>
    <property type="match status" value="1"/>
</dbReference>
<evidence type="ECO:0000313" key="3">
    <source>
        <dbReference type="Proteomes" id="UP001321760"/>
    </source>
</evidence>
<name>A0AAV9GCU3_9PEZI</name>
<feature type="non-terminal residue" evidence="2">
    <location>
        <position position="1"/>
    </location>
</feature>
<dbReference type="PANTHER" id="PTHR47843">
    <property type="entry name" value="BTB DOMAIN-CONTAINING PROTEIN-RELATED"/>
    <property type="match status" value="1"/>
</dbReference>
<dbReference type="InterPro" id="IPR000210">
    <property type="entry name" value="BTB/POZ_dom"/>
</dbReference>
<reference evidence="2" key="2">
    <citation type="submission" date="2023-05" db="EMBL/GenBank/DDBJ databases">
        <authorList>
            <consortium name="Lawrence Berkeley National Laboratory"/>
            <person name="Steindorff A."/>
            <person name="Hensen N."/>
            <person name="Bonometti L."/>
            <person name="Westerberg I."/>
            <person name="Brannstrom I.O."/>
            <person name="Guillou S."/>
            <person name="Cros-Aarteil S."/>
            <person name="Calhoun S."/>
            <person name="Haridas S."/>
            <person name="Kuo A."/>
            <person name="Mondo S."/>
            <person name="Pangilinan J."/>
            <person name="Riley R."/>
            <person name="Labutti K."/>
            <person name="Andreopoulos B."/>
            <person name="Lipzen A."/>
            <person name="Chen C."/>
            <person name="Yanf M."/>
            <person name="Daum C."/>
            <person name="Ng V."/>
            <person name="Clum A."/>
            <person name="Ohm R."/>
            <person name="Martin F."/>
            <person name="Silar P."/>
            <person name="Natvig D."/>
            <person name="Lalanne C."/>
            <person name="Gautier V."/>
            <person name="Ament-Velasquez S.L."/>
            <person name="Kruys A."/>
            <person name="Hutchinson M.I."/>
            <person name="Powell A.J."/>
            <person name="Barry K."/>
            <person name="Miller A.N."/>
            <person name="Grigoriev I.V."/>
            <person name="Debuchy R."/>
            <person name="Gladieux P."/>
            <person name="Thoren M.H."/>
            <person name="Johannesson H."/>
        </authorList>
    </citation>
    <scope>NUCLEOTIDE SEQUENCE</scope>
    <source>
        <strain evidence="2">PSN243</strain>
    </source>
</reference>
<dbReference type="InterPro" id="IPR011333">
    <property type="entry name" value="SKP1/BTB/POZ_sf"/>
</dbReference>
<comment type="caution">
    <text evidence="2">The sequence shown here is derived from an EMBL/GenBank/DDBJ whole genome shotgun (WGS) entry which is preliminary data.</text>
</comment>
<protein>
    <recommendedName>
        <fullName evidence="1">BTB domain-containing protein</fullName>
    </recommendedName>
</protein>
<proteinExistence type="predicted"/>
<dbReference type="AlphaFoldDB" id="A0AAV9GCU3"/>
<gene>
    <name evidence="2" type="ORF">QBC34DRAFT_306909</name>
</gene>